<reference evidence="2" key="1">
    <citation type="journal article" date="2020" name="Nature">
        <title>Giant virus diversity and host interactions through global metagenomics.</title>
        <authorList>
            <person name="Schulz F."/>
            <person name="Roux S."/>
            <person name="Paez-Espino D."/>
            <person name="Jungbluth S."/>
            <person name="Walsh D.A."/>
            <person name="Denef V.J."/>
            <person name="McMahon K.D."/>
            <person name="Konstantinidis K.T."/>
            <person name="Eloe-Fadrosh E.A."/>
            <person name="Kyrpides N.C."/>
            <person name="Woyke T."/>
        </authorList>
    </citation>
    <scope>NUCLEOTIDE SEQUENCE</scope>
    <source>
        <strain evidence="2">GVMAG-M-3300027759-42</strain>
    </source>
</reference>
<organism evidence="2">
    <name type="scientific">viral metagenome</name>
    <dbReference type="NCBI Taxonomy" id="1070528"/>
    <lineage>
        <taxon>unclassified sequences</taxon>
        <taxon>metagenomes</taxon>
        <taxon>organismal metagenomes</taxon>
    </lineage>
</organism>
<accession>A0A6C0L8N8</accession>
<evidence type="ECO:0000256" key="1">
    <source>
        <dbReference type="SAM" id="Coils"/>
    </source>
</evidence>
<keyword evidence="1" id="KW-0175">Coiled coil</keyword>
<protein>
    <submittedName>
        <fullName evidence="2">Uncharacterized protein</fullName>
    </submittedName>
</protein>
<dbReference type="EMBL" id="MN740444">
    <property type="protein sequence ID" value="QHU26787.1"/>
    <property type="molecule type" value="Genomic_DNA"/>
</dbReference>
<evidence type="ECO:0000313" key="2">
    <source>
        <dbReference type="EMBL" id="QHU26787.1"/>
    </source>
</evidence>
<proteinExistence type="predicted"/>
<name>A0A6C0L8N8_9ZZZZ</name>
<sequence length="2091" mass="241706">MDIIYLLYNMDDDEEVEKSITVDSSEVESNSDNESPLSQKETVVQSLETRNLSPDKPDTSITLEFGDIIEIIAPTNPEIHEMSALITYIDNEKIKMIDVTNYQHYKINISEDGNLSDESIIQINLLSRSEEKGYARQNNLLPRTWIDIHFGGEIPAIISGEISNLEEDMIEITTFPELKTIYINFGYKGLPENIPIEKIMIRNKPAMLKVPTLAMLKGDLEEGELYDPANDLATIEYTESGETMITIPKGAVAEKNIRDELHDLYTESTGIVFGEKLGEIAQLVEIPEGNQRFGIDVQVNDLMDELLSTIPNSQRNKLVLDNIHLLIERYKQLRSMYSKFDKNDNVYDIKEVGAAHKPLIEHIEKMDKKLQWIVPVVTNRRKLYDIDVSLENPEVIIENSGTELRRIEAKQQQYYKNNSKDPSVQYSSMYDRIQKSLTPFESPLHMDTFLHTTPVLAGIDSIVDNLEKFYSTVYHKNNASRRQFVIQRYTLGYSKLEEQVLKTGKSIFLRKPMTPNDKMTVKSIITLPESIIRFSTIELPSTSILDKATLHQNYFMLFRLLRKNLDIVPHVINDLSKELNYEQMEKDSKTAFFSGIHEFILNNEEVNVDDEDKMNKFLDVIIPKTRFLIRLIRKYLKDKLSFVDVVQQLEPFMVYASDISYKQYMEVRYIIKERIAEVRTEIEKRSFEFATLRNAKYNVETKPNPILRLLTEKKDFTDEFFKAYHLKNLDDKSGLTVSSSEILKNIIHCDNATLYTNTITSILISLMTPNQLLDILAEPNVDDMSDAEKIKPADCGRKYLAKRYSSIRDMQKDNEEDQVFFDTDLDDTPYDIMKRYKKEKSSMIPELFLEFLERTLVDKHDCPRAIAPELAKTLIAGKKLVADADYAVLEIKPELPKDVNEEKLTDKEKKAMAIEADARKKIQYYRRLKGTWVKDKDIDEEAFLDTNTIFCNVSEKCYKNPTNNVCEPADDAYERMKTIAKKKMMGEFDNRYNVNVEELEKQLEEAIHNGLKMIKKLRGLDEIKMFKPTRLAFALGNMADVNDIIISPHMKLRDIVLGQDDFVKKQYDICRFTETYCREPMVDNLDEDQNWLYCKDTNTKLFPVSIHTLAKTFISGADYLRKLDELCNSVGIMSDDGDAIVDKHSGFVMRKIDFSAEEGFDEAGFRITTHDIIEKDLGEVLMEQNKKKEKRVFENEVAEVIFNVANTICRNIDIPIDSIEDLILTMSRELFDKAIFSEAAYQKRSDKNLKDKGKALQPYKNYRDETRVVIITCTLFVAIQTAVPSFKTNKSMPGCIRSFSGYPLAGGVEDMSGLQYLACVLEKSKNKDVDPWSAIAKLKPDVLVKRMKDIFDNYIMKRGDVLDLYVKKREYMILNPELVAPEEHKITKWTHYLPPVVDFSVIKSIHNVASDFESMFKDDLRKGSVDQHNSIGVIKSKMTQYGYGVIECINTIVKTKDLVLKNSASIPFVENACCNDKLSLTNPISYFNDENDKIAQYIVSTAKLAELSKVAREAATPPFLYHPVFSGVRYASVSENNMDDVELIYSAIIHYCNFDKNRPIPEKFKTICNEKPARYNPHWTIYEKIEHLKTHAHQFKVDHLQQLITMVNNDNIVVIDKPLQVTKVTIMKDLLEHLETKHSTIVDEPLRRALFKIFDQYKPKCMSYDITNELNDLKNYLIITNRDLYKQIIQFFGTYGNLSESKYQKLHEFLTNVDKWKSDIPMKESGLYYDEGLYSVTQFINNAVQNMCKVYPSILLNDGGFYKNVPKHWGFSEKHQEIISKFIDQYYEKIEKFKGDTVLMRLLQDIDVRLADLPMFLQNLPFFTEIVKDMGDEVEGERIRSFYCLFDKPTVYLLYTYCFYSAIYEYIVCANDPDLLRADVQTVKQSHRKEIRDLANPANSLSGRGSSMSDDLTGMGDDLNEMEIVTGDLDELKKRVASLLLCFLNVEEDNKDVINLTYKEIMQKVKRDKDVEKQGIIERLGNMSIEERAVENDLKNYRIGRWNVGEQKGLYQYDKKTFDREIDEMLNQGEQLELVDTEGMIDADDIVVDPEGEDADDIYNRGAVDLGNLGENFMDGAYYDEDKEYDEDGDF</sequence>
<feature type="coiled-coil region" evidence="1">
    <location>
        <begin position="989"/>
        <end position="1016"/>
    </location>
</feature>